<dbReference type="InterPro" id="IPR036390">
    <property type="entry name" value="WH_DNA-bd_sf"/>
</dbReference>
<reference evidence="3" key="1">
    <citation type="submission" date="2022-06" db="EMBL/GenBank/DDBJ databases">
        <title>Natrinema sp. a new haloarchaeum isolate from saline soil.</title>
        <authorList>
            <person name="Strakova D."/>
            <person name="Galisteo C."/>
            <person name="Sanchez-Porro C."/>
            <person name="Ventosa A."/>
        </authorList>
    </citation>
    <scope>NUCLEOTIDE SEQUENCE</scope>
    <source>
        <strain evidence="3">S1CR25-10</strain>
    </source>
</reference>
<dbReference type="EMBL" id="JAMQOT010000015">
    <property type="protein sequence ID" value="MDF9748418.1"/>
    <property type="molecule type" value="Genomic_DNA"/>
</dbReference>
<comment type="caution">
    <text evidence="3">The sequence shown here is derived from an EMBL/GenBank/DDBJ whole genome shotgun (WGS) entry which is preliminary data.</text>
</comment>
<dbReference type="AlphaFoldDB" id="A0A9Q4L1Z0"/>
<evidence type="ECO:0000313" key="4">
    <source>
        <dbReference type="Proteomes" id="UP001154061"/>
    </source>
</evidence>
<feature type="region of interest" description="Disordered" evidence="1">
    <location>
        <begin position="99"/>
        <end position="120"/>
    </location>
</feature>
<evidence type="ECO:0000259" key="2">
    <source>
        <dbReference type="PROSITE" id="PS50972"/>
    </source>
</evidence>
<sequence>MNLKMAHEPNDADGLILNTLTEGRNSPQNLADKLDYSRQYVQNRLQLLNAAEFVENIGGGLYELTDKGRDEIGAPERDQLERVADALDEIEAAFERGDPEAARAALEQAQEAISDTNSND</sequence>
<dbReference type="Proteomes" id="UP001154061">
    <property type="component" value="Unassembled WGS sequence"/>
</dbReference>
<accession>A0A9Q4L1Z0</accession>
<dbReference type="InterPro" id="IPR000489">
    <property type="entry name" value="Pterin-binding_dom"/>
</dbReference>
<gene>
    <name evidence="3" type="ORF">NDI89_22905</name>
</gene>
<dbReference type="InterPro" id="IPR036388">
    <property type="entry name" value="WH-like_DNA-bd_sf"/>
</dbReference>
<dbReference type="Gene3D" id="1.10.10.10">
    <property type="entry name" value="Winged helix-like DNA-binding domain superfamily/Winged helix DNA-binding domain"/>
    <property type="match status" value="1"/>
</dbReference>
<protein>
    <recommendedName>
        <fullName evidence="2">Pterin-binding domain-containing protein</fullName>
    </recommendedName>
</protein>
<keyword evidence="4" id="KW-1185">Reference proteome</keyword>
<evidence type="ECO:0000313" key="3">
    <source>
        <dbReference type="EMBL" id="MDF9748418.1"/>
    </source>
</evidence>
<proteinExistence type="predicted"/>
<dbReference type="GO" id="GO:0042558">
    <property type="term" value="P:pteridine-containing compound metabolic process"/>
    <property type="evidence" value="ECO:0007669"/>
    <property type="project" value="InterPro"/>
</dbReference>
<feature type="domain" description="Pterin-binding" evidence="2">
    <location>
        <begin position="14"/>
        <end position="120"/>
    </location>
</feature>
<organism evidence="3 4">
    <name type="scientific">Natrinema salsiterrestre</name>
    <dbReference type="NCBI Taxonomy" id="2950540"/>
    <lineage>
        <taxon>Archaea</taxon>
        <taxon>Methanobacteriati</taxon>
        <taxon>Methanobacteriota</taxon>
        <taxon>Stenosarchaea group</taxon>
        <taxon>Halobacteria</taxon>
        <taxon>Halobacteriales</taxon>
        <taxon>Natrialbaceae</taxon>
        <taxon>Natrinema</taxon>
    </lineage>
</organism>
<feature type="compositionally biased region" description="Low complexity" evidence="1">
    <location>
        <begin position="102"/>
        <end position="112"/>
    </location>
</feature>
<name>A0A9Q4L1Z0_9EURY</name>
<dbReference type="SUPFAM" id="SSF46785">
    <property type="entry name" value="Winged helix' DNA-binding domain"/>
    <property type="match status" value="1"/>
</dbReference>
<evidence type="ECO:0000256" key="1">
    <source>
        <dbReference type="SAM" id="MobiDB-lite"/>
    </source>
</evidence>
<dbReference type="RefSeq" id="WP_277525118.1">
    <property type="nucleotide sequence ID" value="NZ_JAMQOT010000015.1"/>
</dbReference>
<dbReference type="PROSITE" id="PS50972">
    <property type="entry name" value="PTERIN_BINDING"/>
    <property type="match status" value="1"/>
</dbReference>